<sequence length="85" mass="9752">MPGEDNLLINGLRKCPFTLRWLKSSHIRIKDKLLKASGFLPIAQMISKNRNAIQVNRPIMHLSPVEGIFTSPDAYFDRQRNCQAM</sequence>
<protein>
    <submittedName>
        <fullName evidence="1">Uncharacterized protein</fullName>
    </submittedName>
</protein>
<dbReference type="Proteomes" id="UP000639772">
    <property type="component" value="Unassembled WGS sequence"/>
</dbReference>
<organism evidence="1 2">
    <name type="scientific">Vanilla planifolia</name>
    <name type="common">Vanilla</name>
    <dbReference type="NCBI Taxonomy" id="51239"/>
    <lineage>
        <taxon>Eukaryota</taxon>
        <taxon>Viridiplantae</taxon>
        <taxon>Streptophyta</taxon>
        <taxon>Embryophyta</taxon>
        <taxon>Tracheophyta</taxon>
        <taxon>Spermatophyta</taxon>
        <taxon>Magnoliopsida</taxon>
        <taxon>Liliopsida</taxon>
        <taxon>Asparagales</taxon>
        <taxon>Orchidaceae</taxon>
        <taxon>Vanilloideae</taxon>
        <taxon>Vanilleae</taxon>
        <taxon>Vanilla</taxon>
    </lineage>
</organism>
<gene>
    <name evidence="1" type="ORF">HPP92_004262</name>
</gene>
<reference evidence="1 2" key="1">
    <citation type="journal article" date="2020" name="Nat. Food">
        <title>A phased Vanilla planifolia genome enables genetic improvement of flavour and production.</title>
        <authorList>
            <person name="Hasing T."/>
            <person name="Tang H."/>
            <person name="Brym M."/>
            <person name="Khazi F."/>
            <person name="Huang T."/>
            <person name="Chambers A.H."/>
        </authorList>
    </citation>
    <scope>NUCLEOTIDE SEQUENCE [LARGE SCALE GENOMIC DNA]</scope>
    <source>
        <tissue evidence="1">Leaf</tissue>
    </source>
</reference>
<accession>A0A835VDG6</accession>
<dbReference type="AlphaFoldDB" id="A0A835VDG6"/>
<comment type="caution">
    <text evidence="1">The sequence shown here is derived from an EMBL/GenBank/DDBJ whole genome shotgun (WGS) entry which is preliminary data.</text>
</comment>
<evidence type="ECO:0000313" key="1">
    <source>
        <dbReference type="EMBL" id="KAG0493268.1"/>
    </source>
</evidence>
<proteinExistence type="predicted"/>
<dbReference type="EMBL" id="JADCNM010000002">
    <property type="protein sequence ID" value="KAG0493268.1"/>
    <property type="molecule type" value="Genomic_DNA"/>
</dbReference>
<name>A0A835VDG6_VANPL</name>
<evidence type="ECO:0000313" key="2">
    <source>
        <dbReference type="Proteomes" id="UP000639772"/>
    </source>
</evidence>